<dbReference type="Ensembl" id="ENSOGAT00000031632.1">
    <property type="protein sequence ID" value="ENSOGAP00000020673.1"/>
    <property type="gene ID" value="ENSOGAG00000033686.1"/>
</dbReference>
<dbReference type="OMA" id="YCGLEQE"/>
<feature type="region of interest" description="Disordered" evidence="2">
    <location>
        <begin position="129"/>
        <end position="165"/>
    </location>
</feature>
<accession>H0XX30</accession>
<dbReference type="PANTHER" id="PTHR14758">
    <property type="entry name" value="AGAP005440-PA"/>
    <property type="match status" value="1"/>
</dbReference>
<feature type="compositionally biased region" description="Basic and acidic residues" evidence="2">
    <location>
        <begin position="22"/>
        <end position="46"/>
    </location>
</feature>
<reference evidence="4" key="2">
    <citation type="submission" date="2025-08" db="UniProtKB">
        <authorList>
            <consortium name="Ensembl"/>
        </authorList>
    </citation>
    <scope>IDENTIFICATION</scope>
</reference>
<dbReference type="EMBL" id="AAQR03146860">
    <property type="status" value="NOT_ANNOTATED_CDS"/>
    <property type="molecule type" value="Genomic_DNA"/>
</dbReference>
<keyword evidence="5" id="KW-1185">Reference proteome</keyword>
<evidence type="ECO:0000256" key="2">
    <source>
        <dbReference type="SAM" id="MobiDB-lite"/>
    </source>
</evidence>
<dbReference type="InterPro" id="IPR025741">
    <property type="entry name" value="FAM110_C"/>
</dbReference>
<dbReference type="HOGENOM" id="CLU_050540_0_0_1"/>
<name>H0XX30_OTOGA</name>
<dbReference type="GeneTree" id="ENSGT00950000183056"/>
<dbReference type="GO" id="GO:0051897">
    <property type="term" value="P:positive regulation of phosphatidylinositol 3-kinase/protein kinase B signal transduction"/>
    <property type="evidence" value="ECO:0007669"/>
    <property type="project" value="Ensembl"/>
</dbReference>
<organism evidence="4 5">
    <name type="scientific">Otolemur garnettii</name>
    <name type="common">Small-eared galago</name>
    <name type="synonym">Garnett's greater bushbaby</name>
    <dbReference type="NCBI Taxonomy" id="30611"/>
    <lineage>
        <taxon>Eukaryota</taxon>
        <taxon>Metazoa</taxon>
        <taxon>Chordata</taxon>
        <taxon>Craniata</taxon>
        <taxon>Vertebrata</taxon>
        <taxon>Euteleostomi</taxon>
        <taxon>Mammalia</taxon>
        <taxon>Eutheria</taxon>
        <taxon>Euarchontoglires</taxon>
        <taxon>Primates</taxon>
        <taxon>Strepsirrhini</taxon>
        <taxon>Lorisiformes</taxon>
        <taxon>Galagidae</taxon>
        <taxon>Otolemur</taxon>
    </lineage>
</organism>
<dbReference type="Pfam" id="PF14160">
    <property type="entry name" value="FAM110_C"/>
    <property type="match status" value="1"/>
</dbReference>
<feature type="region of interest" description="Disordered" evidence="2">
    <location>
        <begin position="179"/>
        <end position="212"/>
    </location>
</feature>
<dbReference type="GO" id="GO:0043014">
    <property type="term" value="F:alpha-tubulin binding"/>
    <property type="evidence" value="ECO:0007669"/>
    <property type="project" value="Ensembl"/>
</dbReference>
<dbReference type="FunCoup" id="H0XX30">
    <property type="interactions" value="201"/>
</dbReference>
<comment type="similarity">
    <text evidence="1">Belongs to the FAM110 family.</text>
</comment>
<sequence length="331" mass="34968">MRAQAALDPPPSERLFLQNPDASKELDTARPARRSAVERLAADRAKYVRGRPGAGRSSASETSSPVAITGRGDDPGSPARASGPVVRRTIARKPLRPDSLVIYRQKCEFVRGPGADGSRASLVKKLFQGPGKDKAPVSPETPVVGEEGKARGGEAARTKLGPSRVPESLAALEPSETLGLAPPSAATAGVPAAPPCPRPPVTRRGGLRRSQSDLSSRYSMALAEFDTFFQYCGLDPEVVETLGRENFSVGSDPAGFKVRSVSVATSDSGFSRHSSGGENGLQEEELMEQVPSTTSVIERNARIIKWLYTCKKAKESPSQGLQGPAGLAVRA</sequence>
<dbReference type="InterPro" id="IPR025740">
    <property type="entry name" value="FAM110"/>
</dbReference>
<dbReference type="Proteomes" id="UP000005225">
    <property type="component" value="Unassembled WGS sequence"/>
</dbReference>
<dbReference type="GO" id="GO:0060491">
    <property type="term" value="P:regulation of cell projection assembly"/>
    <property type="evidence" value="ECO:0007669"/>
    <property type="project" value="Ensembl"/>
</dbReference>
<proteinExistence type="inferred from homology"/>
<feature type="compositionally biased region" description="Polar residues" evidence="2">
    <location>
        <begin position="57"/>
        <end position="66"/>
    </location>
</feature>
<feature type="region of interest" description="Disordered" evidence="2">
    <location>
        <begin position="1"/>
        <end position="91"/>
    </location>
</feature>
<evidence type="ECO:0000313" key="5">
    <source>
        <dbReference type="Proteomes" id="UP000005225"/>
    </source>
</evidence>
<feature type="compositionally biased region" description="Basic and acidic residues" evidence="2">
    <location>
        <begin position="146"/>
        <end position="157"/>
    </location>
</feature>
<dbReference type="eggNOG" id="ENOG502S0DB">
    <property type="taxonomic scope" value="Eukaryota"/>
</dbReference>
<evidence type="ECO:0000259" key="3">
    <source>
        <dbReference type="Pfam" id="PF14160"/>
    </source>
</evidence>
<feature type="domain" description="Centrosome-associated FAM110 C-terminal" evidence="3">
    <location>
        <begin position="206"/>
        <end position="313"/>
    </location>
</feature>
<dbReference type="GO" id="GO:0030335">
    <property type="term" value="P:positive regulation of cell migration"/>
    <property type="evidence" value="ECO:0007669"/>
    <property type="project" value="Ensembl"/>
</dbReference>
<protein>
    <submittedName>
        <fullName evidence="4">Family with sequence similarity 110 member C</fullName>
    </submittedName>
</protein>
<dbReference type="AlphaFoldDB" id="H0XX30"/>
<dbReference type="GO" id="GO:0005938">
    <property type="term" value="C:cell cortex"/>
    <property type="evidence" value="ECO:0007669"/>
    <property type="project" value="Ensembl"/>
</dbReference>
<reference evidence="4" key="3">
    <citation type="submission" date="2025-09" db="UniProtKB">
        <authorList>
            <consortium name="Ensembl"/>
        </authorList>
    </citation>
    <scope>IDENTIFICATION</scope>
</reference>
<dbReference type="InParanoid" id="H0XX30"/>
<evidence type="ECO:0000256" key="1">
    <source>
        <dbReference type="ARBA" id="ARBA00010576"/>
    </source>
</evidence>
<dbReference type="PANTHER" id="PTHR14758:SF5">
    <property type="entry name" value="PROTEIN FAM110C"/>
    <property type="match status" value="1"/>
</dbReference>
<evidence type="ECO:0000313" key="4">
    <source>
        <dbReference type="Ensembl" id="ENSOGAP00000020673.1"/>
    </source>
</evidence>
<reference evidence="5" key="1">
    <citation type="submission" date="2011-03" db="EMBL/GenBank/DDBJ databases">
        <title>Version 3 of the genome sequence of Otolemur garnettii (Bushbaby).</title>
        <authorList>
            <consortium name="The Broad Institute Genome Sequencing Platform"/>
            <person name="Di Palma F."/>
            <person name="Johnson J."/>
            <person name="Lander E.S."/>
            <person name="Lindblad-Toh K."/>
            <person name="Jaffe D.B."/>
            <person name="Gnerre S."/>
            <person name="MacCallum I."/>
            <person name="Przybylski D."/>
            <person name="Ribeiro F.J."/>
            <person name="Burton J.N."/>
            <person name="Walker B.J."/>
            <person name="Sharpe T."/>
            <person name="Hall G."/>
        </authorList>
    </citation>
    <scope>NUCLEOTIDE SEQUENCE [LARGE SCALE GENOMIC DNA]</scope>
</reference>